<evidence type="ECO:0000313" key="8">
    <source>
        <dbReference type="EMBL" id="KPD03216.1"/>
    </source>
</evidence>
<dbReference type="InterPro" id="IPR023767">
    <property type="entry name" value="Tscrpt_reg_SgrR"/>
</dbReference>
<keyword evidence="9" id="KW-1185">Reference proteome</keyword>
<evidence type="ECO:0000313" key="9">
    <source>
        <dbReference type="Proteomes" id="UP000053226"/>
    </source>
</evidence>
<evidence type="ECO:0000256" key="2">
    <source>
        <dbReference type="ARBA" id="ARBA00023015"/>
    </source>
</evidence>
<dbReference type="NCBIfam" id="NF010149">
    <property type="entry name" value="PRK13626.1"/>
    <property type="match status" value="1"/>
</dbReference>
<organism evidence="8 9">
    <name type="scientific">Moellerella wisconsensis ATCC 35017</name>
    <dbReference type="NCBI Taxonomy" id="1354267"/>
    <lineage>
        <taxon>Bacteria</taxon>
        <taxon>Pseudomonadati</taxon>
        <taxon>Pseudomonadota</taxon>
        <taxon>Gammaproteobacteria</taxon>
        <taxon>Enterobacterales</taxon>
        <taxon>Morganellaceae</taxon>
        <taxon>Moellerella</taxon>
    </lineage>
</organism>
<dbReference type="GO" id="GO:0015833">
    <property type="term" value="P:peptide transport"/>
    <property type="evidence" value="ECO:0007669"/>
    <property type="project" value="TreeGrafter"/>
</dbReference>
<dbReference type="GO" id="GO:0003677">
    <property type="term" value="F:DNA binding"/>
    <property type="evidence" value="ECO:0007669"/>
    <property type="project" value="UniProtKB-KW"/>
</dbReference>
<dbReference type="SUPFAM" id="SSF53850">
    <property type="entry name" value="Periplasmic binding protein-like II"/>
    <property type="match status" value="1"/>
</dbReference>
<dbReference type="CDD" id="cd08507">
    <property type="entry name" value="PBP2_SgrR_like"/>
    <property type="match status" value="1"/>
</dbReference>
<evidence type="ECO:0000256" key="1">
    <source>
        <dbReference type="ARBA" id="ARBA00022491"/>
    </source>
</evidence>
<keyword evidence="3" id="KW-0238">DNA-binding</keyword>
<dbReference type="Pfam" id="PF12793">
    <property type="entry name" value="SgrR_N"/>
    <property type="match status" value="1"/>
</dbReference>
<dbReference type="InterPro" id="IPR025370">
    <property type="entry name" value="SgrR_HTH_N"/>
</dbReference>
<dbReference type="PANTHER" id="PTHR30290">
    <property type="entry name" value="PERIPLASMIC BINDING COMPONENT OF ABC TRANSPORTER"/>
    <property type="match status" value="1"/>
</dbReference>
<dbReference type="Gene3D" id="3.40.190.10">
    <property type="entry name" value="Periplasmic binding protein-like II"/>
    <property type="match status" value="1"/>
</dbReference>
<accession>A0A0N1KHZ0</accession>
<dbReference type="Proteomes" id="UP000053226">
    <property type="component" value="Unassembled WGS sequence"/>
</dbReference>
<keyword evidence="1" id="KW-0678">Repressor</keyword>
<keyword evidence="4" id="KW-0010">Activator</keyword>
<dbReference type="OrthoDB" id="5894719at2"/>
<reference evidence="8 9" key="1">
    <citation type="submission" date="2015-07" db="EMBL/GenBank/DDBJ databases">
        <title>ATOL: Assembling a taxonomically balanced genome-scale reconstruction of the evolutionary history of the Enterobacteriaceae.</title>
        <authorList>
            <person name="Plunkett G.III."/>
            <person name="Neeno-Eckwall E.C."/>
            <person name="Glasner J.D."/>
            <person name="Perna N.T."/>
        </authorList>
    </citation>
    <scope>NUCLEOTIDE SEQUENCE [LARGE SCALE GENOMIC DNA]</scope>
    <source>
        <strain evidence="8 9">ATCC 35017</strain>
    </source>
</reference>
<keyword evidence="2" id="KW-0805">Transcription regulation</keyword>
<dbReference type="InterPro" id="IPR039424">
    <property type="entry name" value="SBP_5"/>
</dbReference>
<dbReference type="PANTHER" id="PTHR30290:SF72">
    <property type="entry name" value="HTH-TYPE TRANSCRIPTIONAL REGULATOR SGRR"/>
    <property type="match status" value="1"/>
</dbReference>
<name>A0A0N1KHZ0_9GAMM</name>
<evidence type="ECO:0000256" key="3">
    <source>
        <dbReference type="ARBA" id="ARBA00023125"/>
    </source>
</evidence>
<gene>
    <name evidence="8" type="ORF">M992_1348</name>
</gene>
<comment type="caution">
    <text evidence="8">The sequence shown here is derived from an EMBL/GenBank/DDBJ whole genome shotgun (WGS) entry which is preliminary data.</text>
</comment>
<proteinExistence type="predicted"/>
<dbReference type="EMBL" id="LGAA01000014">
    <property type="protein sequence ID" value="KPD03216.1"/>
    <property type="molecule type" value="Genomic_DNA"/>
</dbReference>
<evidence type="ECO:0000259" key="6">
    <source>
        <dbReference type="Pfam" id="PF00496"/>
    </source>
</evidence>
<feature type="domain" description="Solute-binding protein family 5" evidence="6">
    <location>
        <begin position="163"/>
        <end position="312"/>
    </location>
</feature>
<evidence type="ECO:0000256" key="5">
    <source>
        <dbReference type="ARBA" id="ARBA00023163"/>
    </source>
</evidence>
<dbReference type="RefSeq" id="WP_053907856.1">
    <property type="nucleotide sequence ID" value="NZ_CAWMUS010000014.1"/>
</dbReference>
<evidence type="ECO:0000256" key="4">
    <source>
        <dbReference type="ARBA" id="ARBA00023159"/>
    </source>
</evidence>
<dbReference type="InterPro" id="IPR000914">
    <property type="entry name" value="SBP_5_dom"/>
</dbReference>
<evidence type="ECO:0000259" key="7">
    <source>
        <dbReference type="Pfam" id="PF12793"/>
    </source>
</evidence>
<dbReference type="AlphaFoldDB" id="A0A0N1KHZ0"/>
<sequence>MPSPRLQNQFVRLWRHFNGVNSQTNLQSLAEILYCSRRHVRTLLNEMQANGWLSWEAAAGRGKLSWLQFHRNGLELQQAQAEKLLQQEGIEKLVALVGDKDAIRQTVLSELERSYRQGKSLLRIVYYRAFPNLLPGTPLRRSEIHLLSQIFNGLIHINEEKEEVESGLAHHWQAISETHWRFYLRPAIYFHHGRELQMNDIITSLQRLKSSWPLFSHIDHIDSPLPYIIDIYLTERDKQFPWLMGSPHAAILPNEWQQIKDFSKHPIGTGPYQVTKNTPNKLTISAFDRYFGYRSLLDEVSIWVLPELSQQMVCTTLKMEGDEENSDCLEGRMEDGCYFLLMDARSKLSQRDDIRQWLCSFLTPINLLAHCDPFYQRHWAPAYGLLLHWHHSKTLSYLPKPPELTELTVTFYHHHHEFNTISQIMQHVLAMQGVKLNINIIDYDDWFNGNAESDIWLATANFIRPLEFSLFSTLYEMPLLHKCLNTSFSAELSQWRQRELNIERWCASMVDSQMFHPLLHHRLEIQGQRTLRGVRMNTFGWFDFKSAWFKPLEDNTQKPLKL</sequence>
<dbReference type="Pfam" id="PF00496">
    <property type="entry name" value="SBP_bac_5"/>
    <property type="match status" value="1"/>
</dbReference>
<feature type="domain" description="Transcriptional regulator SgrR N-terminal HTH" evidence="7">
    <location>
        <begin position="5"/>
        <end position="118"/>
    </location>
</feature>
<dbReference type="GO" id="GO:1904680">
    <property type="term" value="F:peptide transmembrane transporter activity"/>
    <property type="evidence" value="ECO:0007669"/>
    <property type="project" value="TreeGrafter"/>
</dbReference>
<keyword evidence="5" id="KW-0804">Transcription</keyword>
<protein>
    <submittedName>
        <fullName evidence="8">SgrR family transcriptional activator</fullName>
    </submittedName>
</protein>